<dbReference type="InterPro" id="IPR050256">
    <property type="entry name" value="Glycosyltransferase_2"/>
</dbReference>
<dbReference type="Proteomes" id="UP000716906">
    <property type="component" value="Unassembled WGS sequence"/>
</dbReference>
<gene>
    <name evidence="2" type="ORF">H7U36_07665</name>
</gene>
<dbReference type="PANTHER" id="PTHR48090:SF7">
    <property type="entry name" value="RFBJ PROTEIN"/>
    <property type="match status" value="1"/>
</dbReference>
<protein>
    <submittedName>
        <fullName evidence="2">Glycosyltransferase family 2 protein</fullName>
    </submittedName>
</protein>
<evidence type="ECO:0000313" key="3">
    <source>
        <dbReference type="Proteomes" id="UP000716906"/>
    </source>
</evidence>
<dbReference type="Pfam" id="PF00535">
    <property type="entry name" value="Glycos_transf_2"/>
    <property type="match status" value="1"/>
</dbReference>
<name>A0ABS2E8L6_9FIRM</name>
<proteinExistence type="predicted"/>
<keyword evidence="3" id="KW-1185">Reference proteome</keyword>
<dbReference type="SUPFAM" id="SSF53448">
    <property type="entry name" value="Nucleotide-diphospho-sugar transferases"/>
    <property type="match status" value="1"/>
</dbReference>
<dbReference type="Gene3D" id="3.90.550.10">
    <property type="entry name" value="Spore Coat Polysaccharide Biosynthesis Protein SpsA, Chain A"/>
    <property type="match status" value="1"/>
</dbReference>
<dbReference type="EMBL" id="JACLYY010000006">
    <property type="protein sequence ID" value="MBM6737979.1"/>
    <property type="molecule type" value="Genomic_DNA"/>
</dbReference>
<dbReference type="InterPro" id="IPR001173">
    <property type="entry name" value="Glyco_trans_2-like"/>
</dbReference>
<dbReference type="RefSeq" id="WP_205155963.1">
    <property type="nucleotide sequence ID" value="NZ_JACLYY010000006.1"/>
</dbReference>
<dbReference type="InterPro" id="IPR029044">
    <property type="entry name" value="Nucleotide-diphossugar_trans"/>
</dbReference>
<dbReference type="PANTHER" id="PTHR48090">
    <property type="entry name" value="UNDECAPRENYL-PHOSPHATE 4-DEOXY-4-FORMAMIDO-L-ARABINOSE TRANSFERASE-RELATED"/>
    <property type="match status" value="1"/>
</dbReference>
<accession>A0ABS2E8L6</accession>
<comment type="caution">
    <text evidence="2">The sequence shown here is derived from an EMBL/GenBank/DDBJ whole genome shotgun (WGS) entry which is preliminary data.</text>
</comment>
<evidence type="ECO:0000259" key="1">
    <source>
        <dbReference type="Pfam" id="PF00535"/>
    </source>
</evidence>
<reference evidence="2 3" key="1">
    <citation type="journal article" date="2021" name="Sci. Rep.">
        <title>The distribution of antibiotic resistance genes in chicken gut microbiota commensals.</title>
        <authorList>
            <person name="Juricova H."/>
            <person name="Matiasovicova J."/>
            <person name="Kubasova T."/>
            <person name="Cejkova D."/>
            <person name="Rychlik I."/>
        </authorList>
    </citation>
    <scope>NUCLEOTIDE SEQUENCE [LARGE SCALE GENOMIC DNA]</scope>
    <source>
        <strain evidence="2 3">An773</strain>
    </source>
</reference>
<dbReference type="CDD" id="cd04179">
    <property type="entry name" value="DPM_DPG-synthase_like"/>
    <property type="match status" value="1"/>
</dbReference>
<organism evidence="2 3">
    <name type="scientific">Faecalicatena fissicatena</name>
    <dbReference type="NCBI Taxonomy" id="290055"/>
    <lineage>
        <taxon>Bacteria</taxon>
        <taxon>Bacillati</taxon>
        <taxon>Bacillota</taxon>
        <taxon>Clostridia</taxon>
        <taxon>Lachnospirales</taxon>
        <taxon>Lachnospiraceae</taxon>
        <taxon>Faecalicatena</taxon>
    </lineage>
</organism>
<evidence type="ECO:0000313" key="2">
    <source>
        <dbReference type="EMBL" id="MBM6737979.1"/>
    </source>
</evidence>
<feature type="domain" description="Glycosyltransferase 2-like" evidence="1">
    <location>
        <begin position="5"/>
        <end position="162"/>
    </location>
</feature>
<sequence length="234" mass="26291">MKKLVIIPAYNESASIQKTVEDIRRKAQDFDYVVINDCSVDNTREICENLNYNIVNLPVNLGIGGAVQTGYKYGVRNGYDLAVQVDGDGQHDPRFLSKMSEYLLETGADMVIGSRFIEKEGFQSSGARRAGIKYFTFLIRLLTGKTVTDPTSGLRMVNRDIMEMFAQDYPKDYPEPESVVAVLRRGKKVKEIPVVMRERNGGVSSISLKKSVYYMIKVSLAILIEKMRPRGGKS</sequence>